<proteinExistence type="predicted"/>
<evidence type="ECO:0000313" key="2">
    <source>
        <dbReference type="Proteomes" id="UP000318590"/>
    </source>
</evidence>
<dbReference type="GO" id="GO:0019867">
    <property type="term" value="C:outer membrane"/>
    <property type="evidence" value="ECO:0007669"/>
    <property type="project" value="InterPro"/>
</dbReference>
<dbReference type="InterPro" id="IPR007485">
    <property type="entry name" value="LPS_assembly_LptE"/>
</dbReference>
<sequence length="175" mass="18859">MSWSRRSLIFAAGGLAACGFTPVYGPEGAADGISGLIAIAPPRDEPGYIFVRRMEERIGRAKGARYELNAEIEVEEEGLGITPGRDTTRIRLAGTIVYTLRDMATGQQVWQGRATNFTGYSTPVVDQSRVSIAGNPVTVRAAERDALDRLMTILADQVTGQLLATAPDWYRGPSG</sequence>
<protein>
    <recommendedName>
        <fullName evidence="3">LPS-assembly lipoprotein</fullName>
    </recommendedName>
</protein>
<dbReference type="EMBL" id="VFSV01000015">
    <property type="protein sequence ID" value="TRD19833.1"/>
    <property type="molecule type" value="Genomic_DNA"/>
</dbReference>
<dbReference type="GO" id="GO:0043165">
    <property type="term" value="P:Gram-negative-bacterium-type cell outer membrane assembly"/>
    <property type="evidence" value="ECO:0007669"/>
    <property type="project" value="InterPro"/>
</dbReference>
<comment type="caution">
    <text evidence="1">The sequence shown here is derived from an EMBL/GenBank/DDBJ whole genome shotgun (WGS) entry which is preliminary data.</text>
</comment>
<dbReference type="RefSeq" id="WP_142834742.1">
    <property type="nucleotide sequence ID" value="NZ_VFSV01000015.1"/>
</dbReference>
<dbReference type="Pfam" id="PF04390">
    <property type="entry name" value="LptE"/>
    <property type="match status" value="1"/>
</dbReference>
<dbReference type="Proteomes" id="UP000318590">
    <property type="component" value="Unassembled WGS sequence"/>
</dbReference>
<name>A0A547Q0B9_9RHOB</name>
<dbReference type="Gene3D" id="3.30.160.150">
    <property type="entry name" value="Lipoprotein like domain"/>
    <property type="match status" value="1"/>
</dbReference>
<keyword evidence="2" id="KW-1185">Reference proteome</keyword>
<evidence type="ECO:0000313" key="1">
    <source>
        <dbReference type="EMBL" id="TRD19833.1"/>
    </source>
</evidence>
<organism evidence="1 2">
    <name type="scientific">Palleronia caenipelagi</name>
    <dbReference type="NCBI Taxonomy" id="2489174"/>
    <lineage>
        <taxon>Bacteria</taxon>
        <taxon>Pseudomonadati</taxon>
        <taxon>Pseudomonadota</taxon>
        <taxon>Alphaproteobacteria</taxon>
        <taxon>Rhodobacterales</taxon>
        <taxon>Roseobacteraceae</taxon>
        <taxon>Palleronia</taxon>
    </lineage>
</organism>
<gene>
    <name evidence="1" type="ORF">FEV53_10335</name>
</gene>
<dbReference type="AlphaFoldDB" id="A0A547Q0B9"/>
<accession>A0A547Q0B9</accession>
<evidence type="ECO:0008006" key="3">
    <source>
        <dbReference type="Google" id="ProtNLM"/>
    </source>
</evidence>
<dbReference type="OrthoDB" id="7629596at2"/>
<dbReference type="PROSITE" id="PS51257">
    <property type="entry name" value="PROKAR_LIPOPROTEIN"/>
    <property type="match status" value="1"/>
</dbReference>
<reference evidence="1 2" key="1">
    <citation type="submission" date="2019-06" db="EMBL/GenBank/DDBJ databases">
        <title>Paenimaribius caenipelagi gen. nov., sp. nov., isolated from a tidal flat.</title>
        <authorList>
            <person name="Yoon J.-H."/>
        </authorList>
    </citation>
    <scope>NUCLEOTIDE SEQUENCE [LARGE SCALE GENOMIC DNA]</scope>
    <source>
        <strain evidence="1 2">JBTF-M29</strain>
    </source>
</reference>